<reference evidence="7" key="1">
    <citation type="submission" date="2024-06" db="EMBL/GenBank/DDBJ databases">
        <authorList>
            <person name="Liu X."/>
            <person name="Lenzi L."/>
            <person name="Haldenby T S."/>
            <person name="Uol C."/>
        </authorList>
    </citation>
    <scope>NUCLEOTIDE SEQUENCE</scope>
</reference>
<evidence type="ECO:0000313" key="8">
    <source>
        <dbReference type="Proteomes" id="UP001497525"/>
    </source>
</evidence>
<dbReference type="GO" id="GO:0019905">
    <property type="term" value="F:syntaxin binding"/>
    <property type="evidence" value="ECO:0007669"/>
    <property type="project" value="InterPro"/>
</dbReference>
<protein>
    <recommendedName>
        <fullName evidence="9">Complexin</fullName>
    </recommendedName>
</protein>
<dbReference type="PANTHER" id="PTHR16705:SF4">
    <property type="entry name" value="COMPLEXIN"/>
    <property type="match status" value="1"/>
</dbReference>
<sequence>MAGYIAKQLVGKQLEAVKSVAKDTGSKGPTEEEVLAAMNAAEEKRREKFETQEEERESLRQTIRDKYGLKKRDFLDVTDPNSSRRPSLQRPSDASLHSPRHQPEEDQLSNIIPPVLREAASKAVEIPQRLFTEANEKCSTM</sequence>
<evidence type="ECO:0000256" key="1">
    <source>
        <dbReference type="ARBA" id="ARBA00005396"/>
    </source>
</evidence>
<feature type="region of interest" description="Disordered" evidence="6">
    <location>
        <begin position="42"/>
        <end position="113"/>
    </location>
</feature>
<dbReference type="GO" id="GO:0031201">
    <property type="term" value="C:SNARE complex"/>
    <property type="evidence" value="ECO:0007669"/>
    <property type="project" value="TreeGrafter"/>
</dbReference>
<comment type="similarity">
    <text evidence="1">Belongs to the complexin/synaphin family.</text>
</comment>
<dbReference type="SUPFAM" id="SSF58038">
    <property type="entry name" value="SNARE fusion complex"/>
    <property type="match status" value="1"/>
</dbReference>
<evidence type="ECO:0000313" key="7">
    <source>
        <dbReference type="EMBL" id="CAL5132616.1"/>
    </source>
</evidence>
<comment type="caution">
    <text evidence="7">The sequence shown here is derived from an EMBL/GenBank/DDBJ whole genome shotgun (WGS) entry which is preliminary data.</text>
</comment>
<dbReference type="AlphaFoldDB" id="A0AAV2T8M4"/>
<keyword evidence="4" id="KW-0532">Neurotransmitter transport</keyword>
<feature type="compositionally biased region" description="Basic and acidic residues" evidence="6">
    <location>
        <begin position="42"/>
        <end position="75"/>
    </location>
</feature>
<keyword evidence="2" id="KW-0813">Transport</keyword>
<evidence type="ECO:0008006" key="9">
    <source>
        <dbReference type="Google" id="ProtNLM"/>
    </source>
</evidence>
<dbReference type="GO" id="GO:0043195">
    <property type="term" value="C:terminal bouton"/>
    <property type="evidence" value="ECO:0007669"/>
    <property type="project" value="TreeGrafter"/>
</dbReference>
<dbReference type="Gene3D" id="1.20.5.580">
    <property type="entry name" value="Single Helix bin"/>
    <property type="match status" value="1"/>
</dbReference>
<dbReference type="PANTHER" id="PTHR16705">
    <property type="entry name" value="COMPLEXIN"/>
    <property type="match status" value="1"/>
</dbReference>
<evidence type="ECO:0000256" key="4">
    <source>
        <dbReference type="ARBA" id="ARBA00022775"/>
    </source>
</evidence>
<evidence type="ECO:0000256" key="2">
    <source>
        <dbReference type="ARBA" id="ARBA00022448"/>
    </source>
</evidence>
<dbReference type="InterPro" id="IPR008849">
    <property type="entry name" value="Synaphin"/>
</dbReference>
<gene>
    <name evidence="7" type="ORF">CDAUBV1_LOCUS5467</name>
</gene>
<keyword evidence="3" id="KW-0268">Exocytosis</keyword>
<accession>A0AAV2T8M4</accession>
<dbReference type="EMBL" id="CAXLJL010000134">
    <property type="protein sequence ID" value="CAL5132616.1"/>
    <property type="molecule type" value="Genomic_DNA"/>
</dbReference>
<organism evidence="7 8">
    <name type="scientific">Calicophoron daubneyi</name>
    <name type="common">Rumen fluke</name>
    <name type="synonym">Paramphistomum daubneyi</name>
    <dbReference type="NCBI Taxonomy" id="300641"/>
    <lineage>
        <taxon>Eukaryota</taxon>
        <taxon>Metazoa</taxon>
        <taxon>Spiralia</taxon>
        <taxon>Lophotrochozoa</taxon>
        <taxon>Platyhelminthes</taxon>
        <taxon>Trematoda</taxon>
        <taxon>Digenea</taxon>
        <taxon>Plagiorchiida</taxon>
        <taxon>Pronocephalata</taxon>
        <taxon>Paramphistomoidea</taxon>
        <taxon>Paramphistomidae</taxon>
        <taxon>Calicophoron</taxon>
    </lineage>
</organism>
<evidence type="ECO:0000256" key="5">
    <source>
        <dbReference type="ARBA" id="ARBA00037297"/>
    </source>
</evidence>
<evidence type="ECO:0000256" key="6">
    <source>
        <dbReference type="SAM" id="MobiDB-lite"/>
    </source>
</evidence>
<dbReference type="GO" id="GO:0046928">
    <property type="term" value="P:regulation of neurotransmitter secretion"/>
    <property type="evidence" value="ECO:0007669"/>
    <property type="project" value="TreeGrafter"/>
</dbReference>
<feature type="compositionally biased region" description="Polar residues" evidence="6">
    <location>
        <begin position="79"/>
        <end position="92"/>
    </location>
</feature>
<dbReference type="Proteomes" id="UP001497525">
    <property type="component" value="Unassembled WGS sequence"/>
</dbReference>
<proteinExistence type="inferred from homology"/>
<dbReference type="GO" id="GO:0016079">
    <property type="term" value="P:synaptic vesicle exocytosis"/>
    <property type="evidence" value="ECO:0007669"/>
    <property type="project" value="TreeGrafter"/>
</dbReference>
<dbReference type="CDD" id="cd22808">
    <property type="entry name" value="Complexin_NTD_CPLX_I_II"/>
    <property type="match status" value="1"/>
</dbReference>
<name>A0AAV2T8M4_CALDB</name>
<evidence type="ECO:0000256" key="3">
    <source>
        <dbReference type="ARBA" id="ARBA00022483"/>
    </source>
</evidence>
<comment type="function">
    <text evidence="5">Positively regulates a late step in synaptic vesicle exocytosis.</text>
</comment>
<dbReference type="Pfam" id="PF05835">
    <property type="entry name" value="Synaphin"/>
    <property type="match status" value="1"/>
</dbReference>